<evidence type="ECO:0000313" key="2">
    <source>
        <dbReference type="EMBL" id="GFN01834.1"/>
    </source>
</evidence>
<reference evidence="2 3" key="1">
    <citation type="submission" date="2020-05" db="EMBL/GenBank/DDBJ databases">
        <title>Whole genome shotgun sequence of Streptomyces microflavus NBRC 13062.</title>
        <authorList>
            <person name="Komaki H."/>
            <person name="Tamura T."/>
        </authorList>
    </citation>
    <scope>NUCLEOTIDE SEQUENCE [LARGE SCALE GENOMIC DNA]</scope>
    <source>
        <strain evidence="2 3">NBRC 13062</strain>
    </source>
</reference>
<protein>
    <submittedName>
        <fullName evidence="2">Uncharacterized protein</fullName>
    </submittedName>
</protein>
<sequence>MVASDLLGRETCGTPGPGRRLTDIGGTRSAAPTVEVCDLRRIGLYRPVNEESSETLFSLVCCALDGWECAAQAAGAMVTLTCFMIGWSLWVL</sequence>
<proteinExistence type="predicted"/>
<evidence type="ECO:0000256" key="1">
    <source>
        <dbReference type="SAM" id="MobiDB-lite"/>
    </source>
</evidence>
<comment type="caution">
    <text evidence="2">The sequence shown here is derived from an EMBL/GenBank/DDBJ whole genome shotgun (WGS) entry which is preliminary data.</text>
</comment>
<evidence type="ECO:0000313" key="3">
    <source>
        <dbReference type="Proteomes" id="UP000498740"/>
    </source>
</evidence>
<organism evidence="2 3">
    <name type="scientific">Streptomyces microflavus</name>
    <name type="common">Streptomyces lipmanii</name>
    <dbReference type="NCBI Taxonomy" id="1919"/>
    <lineage>
        <taxon>Bacteria</taxon>
        <taxon>Bacillati</taxon>
        <taxon>Actinomycetota</taxon>
        <taxon>Actinomycetes</taxon>
        <taxon>Kitasatosporales</taxon>
        <taxon>Streptomycetaceae</taxon>
        <taxon>Streptomyces</taxon>
    </lineage>
</organism>
<dbReference type="Proteomes" id="UP000498740">
    <property type="component" value="Unassembled WGS sequence"/>
</dbReference>
<dbReference type="EMBL" id="BLWD01000001">
    <property type="protein sequence ID" value="GFN01834.1"/>
    <property type="molecule type" value="Genomic_DNA"/>
</dbReference>
<gene>
    <name evidence="2" type="ORF">Smic_03900</name>
</gene>
<feature type="region of interest" description="Disordered" evidence="1">
    <location>
        <begin position="1"/>
        <end position="26"/>
    </location>
</feature>
<accession>A0A7J0CIU6</accession>
<name>A0A7J0CIU6_STRMI</name>
<dbReference type="AlphaFoldDB" id="A0A7J0CIU6"/>